<dbReference type="AlphaFoldDB" id="A0A6A6F642"/>
<accession>A0A6A6F642</accession>
<gene>
    <name evidence="3" type="ORF">CERZMDRAFT_47642</name>
</gene>
<feature type="compositionally biased region" description="Low complexity" evidence="1">
    <location>
        <begin position="117"/>
        <end position="127"/>
    </location>
</feature>
<keyword evidence="2" id="KW-0812">Transmembrane</keyword>
<keyword evidence="2" id="KW-1133">Transmembrane helix</keyword>
<feature type="region of interest" description="Disordered" evidence="1">
    <location>
        <begin position="90"/>
        <end position="134"/>
    </location>
</feature>
<feature type="compositionally biased region" description="Polar residues" evidence="1">
    <location>
        <begin position="91"/>
        <end position="116"/>
    </location>
</feature>
<dbReference type="OrthoDB" id="5426165at2759"/>
<dbReference type="PANTHER" id="PTHR40623">
    <property type="entry name" value="INTEGRAL MEMBRANE PROTEIN"/>
    <property type="match status" value="1"/>
</dbReference>
<dbReference type="Proteomes" id="UP000799539">
    <property type="component" value="Unassembled WGS sequence"/>
</dbReference>
<feature type="region of interest" description="Disordered" evidence="1">
    <location>
        <begin position="259"/>
        <end position="352"/>
    </location>
</feature>
<organism evidence="3 4">
    <name type="scientific">Cercospora zeae-maydis SCOH1-5</name>
    <dbReference type="NCBI Taxonomy" id="717836"/>
    <lineage>
        <taxon>Eukaryota</taxon>
        <taxon>Fungi</taxon>
        <taxon>Dikarya</taxon>
        <taxon>Ascomycota</taxon>
        <taxon>Pezizomycotina</taxon>
        <taxon>Dothideomycetes</taxon>
        <taxon>Dothideomycetidae</taxon>
        <taxon>Mycosphaerellales</taxon>
        <taxon>Mycosphaerellaceae</taxon>
        <taxon>Cercospora</taxon>
    </lineage>
</organism>
<evidence type="ECO:0000313" key="4">
    <source>
        <dbReference type="Proteomes" id="UP000799539"/>
    </source>
</evidence>
<reference evidence="3" key="1">
    <citation type="journal article" date="2020" name="Stud. Mycol.">
        <title>101 Dothideomycetes genomes: a test case for predicting lifestyles and emergence of pathogens.</title>
        <authorList>
            <person name="Haridas S."/>
            <person name="Albert R."/>
            <person name="Binder M."/>
            <person name="Bloem J."/>
            <person name="Labutti K."/>
            <person name="Salamov A."/>
            <person name="Andreopoulos B."/>
            <person name="Baker S."/>
            <person name="Barry K."/>
            <person name="Bills G."/>
            <person name="Bluhm B."/>
            <person name="Cannon C."/>
            <person name="Castanera R."/>
            <person name="Culley D."/>
            <person name="Daum C."/>
            <person name="Ezra D."/>
            <person name="Gonzalez J."/>
            <person name="Henrissat B."/>
            <person name="Kuo A."/>
            <person name="Liang C."/>
            <person name="Lipzen A."/>
            <person name="Lutzoni F."/>
            <person name="Magnuson J."/>
            <person name="Mondo S."/>
            <person name="Nolan M."/>
            <person name="Ohm R."/>
            <person name="Pangilinan J."/>
            <person name="Park H.-J."/>
            <person name="Ramirez L."/>
            <person name="Alfaro M."/>
            <person name="Sun H."/>
            <person name="Tritt A."/>
            <person name="Yoshinaga Y."/>
            <person name="Zwiers L.-H."/>
            <person name="Turgeon B."/>
            <person name="Goodwin S."/>
            <person name="Spatafora J."/>
            <person name="Crous P."/>
            <person name="Grigoriev I."/>
        </authorList>
    </citation>
    <scope>NUCLEOTIDE SEQUENCE</scope>
    <source>
        <strain evidence="3">SCOH1-5</strain>
    </source>
</reference>
<dbReference type="PANTHER" id="PTHR40623:SF2">
    <property type="entry name" value="INTEGRAL MEMBRANE PROTEIN"/>
    <property type="match status" value="1"/>
</dbReference>
<feature type="region of interest" description="Disordered" evidence="1">
    <location>
        <begin position="175"/>
        <end position="235"/>
    </location>
</feature>
<dbReference type="EMBL" id="ML992687">
    <property type="protein sequence ID" value="KAF2209332.1"/>
    <property type="molecule type" value="Genomic_DNA"/>
</dbReference>
<evidence type="ECO:0000256" key="1">
    <source>
        <dbReference type="SAM" id="MobiDB-lite"/>
    </source>
</evidence>
<feature type="transmembrane region" description="Helical" evidence="2">
    <location>
        <begin position="14"/>
        <end position="34"/>
    </location>
</feature>
<protein>
    <submittedName>
        <fullName evidence="3">Uncharacterized protein</fullName>
    </submittedName>
</protein>
<proteinExistence type="predicted"/>
<keyword evidence="4" id="KW-1185">Reference proteome</keyword>
<evidence type="ECO:0000256" key="2">
    <source>
        <dbReference type="SAM" id="Phobius"/>
    </source>
</evidence>
<sequence>MPSFFTGWATWEQLVFILACAIVVTVLLGCVKVVHTHYTLRTYNAIAERDKIEGAMHRQMSQRSRLQTSHDIPFGIRAMESGIQVDGVWVSRSNTPEPPSSRGTSASSRCLASRPTSSIDSSASGGSNRFSTYPLGRNNSGGAASISAPDLIALPARQRQQSLDLDLMQTHRMSQAAETGQFAPRVRQKDLGGSWTKSRPSSAANSARHSLRLRARSESPIARPGAKAQDPAEHHEYHAAIQSLPEAARRTTLPDVTPFAQFSRQPAQRYSLQPSSEKRESSILRGQGSGFEILKPGTFAAERQRSGPPISLYNNGMPHARPNSTDSPRKLQKKRRSSEESSVSGRSWLSML</sequence>
<feature type="compositionally biased region" description="Polar residues" evidence="1">
    <location>
        <begin position="260"/>
        <end position="275"/>
    </location>
</feature>
<keyword evidence="2" id="KW-0472">Membrane</keyword>
<feature type="compositionally biased region" description="Low complexity" evidence="1">
    <location>
        <begin position="340"/>
        <end position="352"/>
    </location>
</feature>
<name>A0A6A6F642_9PEZI</name>
<evidence type="ECO:0000313" key="3">
    <source>
        <dbReference type="EMBL" id="KAF2209332.1"/>
    </source>
</evidence>